<dbReference type="Gene3D" id="3.40.710.10">
    <property type="entry name" value="DD-peptidase/beta-lactamase superfamily"/>
    <property type="match status" value="1"/>
</dbReference>
<protein>
    <submittedName>
        <fullName evidence="2">Serine hydrolase</fullName>
    </submittedName>
</protein>
<accession>A0AAF0CG98</accession>
<dbReference type="RefSeq" id="WP_274494004.1">
    <property type="nucleotide sequence ID" value="NZ_CP118166.1"/>
</dbReference>
<name>A0AAF0CG98_9PROT</name>
<dbReference type="PANTHER" id="PTHR43283:SF7">
    <property type="entry name" value="BETA-LACTAMASE-RELATED DOMAIN-CONTAINING PROTEIN"/>
    <property type="match status" value="1"/>
</dbReference>
<gene>
    <name evidence="2" type="ORF">PUV54_02775</name>
</gene>
<dbReference type="PANTHER" id="PTHR43283">
    <property type="entry name" value="BETA-LACTAMASE-RELATED"/>
    <property type="match status" value="1"/>
</dbReference>
<dbReference type="Pfam" id="PF00144">
    <property type="entry name" value="Beta-lactamase"/>
    <property type="match status" value="1"/>
</dbReference>
<keyword evidence="2" id="KW-0378">Hydrolase</keyword>
<proteinExistence type="predicted"/>
<dbReference type="EMBL" id="CP118166">
    <property type="protein sequence ID" value="WDI32114.1"/>
    <property type="molecule type" value="Genomic_DNA"/>
</dbReference>
<organism evidence="2 3">
    <name type="scientific">Hyphococcus flavus</name>
    <dbReference type="NCBI Taxonomy" id="1866326"/>
    <lineage>
        <taxon>Bacteria</taxon>
        <taxon>Pseudomonadati</taxon>
        <taxon>Pseudomonadota</taxon>
        <taxon>Alphaproteobacteria</taxon>
        <taxon>Parvularculales</taxon>
        <taxon>Parvularculaceae</taxon>
        <taxon>Hyphococcus</taxon>
    </lineage>
</organism>
<reference evidence="2" key="1">
    <citation type="submission" date="2023-02" db="EMBL/GenBank/DDBJ databases">
        <title>Genome sequence of Hyphococcus flavus.</title>
        <authorList>
            <person name="Rong J.-C."/>
            <person name="Zhao Q."/>
            <person name="Yi M."/>
            <person name="Wu J.-Y."/>
        </authorList>
    </citation>
    <scope>NUCLEOTIDE SEQUENCE</scope>
    <source>
        <strain evidence="2">MCCC 1K03223</strain>
    </source>
</reference>
<dbReference type="AlphaFoldDB" id="A0AAF0CG98"/>
<dbReference type="GO" id="GO:0016787">
    <property type="term" value="F:hydrolase activity"/>
    <property type="evidence" value="ECO:0007669"/>
    <property type="project" value="UniProtKB-KW"/>
</dbReference>
<dbReference type="KEGG" id="hfl:PUV54_02775"/>
<evidence type="ECO:0000313" key="3">
    <source>
        <dbReference type="Proteomes" id="UP001214043"/>
    </source>
</evidence>
<evidence type="ECO:0000313" key="2">
    <source>
        <dbReference type="EMBL" id="WDI32114.1"/>
    </source>
</evidence>
<dbReference type="InterPro" id="IPR050789">
    <property type="entry name" value="Diverse_Enzym_Activities"/>
</dbReference>
<evidence type="ECO:0000259" key="1">
    <source>
        <dbReference type="Pfam" id="PF00144"/>
    </source>
</evidence>
<dbReference type="InterPro" id="IPR001466">
    <property type="entry name" value="Beta-lactam-related"/>
</dbReference>
<feature type="domain" description="Beta-lactamase-related" evidence="1">
    <location>
        <begin position="164"/>
        <end position="432"/>
    </location>
</feature>
<keyword evidence="3" id="KW-1185">Reference proteome</keyword>
<sequence length="469" mass="51098">MTEWKLHHKIFVAAGALAAGAVIYAGVKADRMARIGAGYQAKIACSEIFVAGRNTASVLESEFAGMDPAMELITVKVDEDLKRVRASAPLGLGGARAFYREGYGCTLANAGRVAPLPEPVAPIEPTAWEEAPPVSGKAIERIDYGALDFALTRAFENNEPNHRSVLVVVDGKIVDERYADGFDRATPFLSWSMGKSVTATMVGAAAMRGLLDINEPAPVPEWAGDAEKSAITWNDLLRMQSGLAFGEHYDQIRSDVNQMLFERADAGGFAARSPMEHAPGEEWYYSSGTTNLIVRTLRQVLAEQEIDFHAFAREAILDPIGATSVVLEPDASGTFIGSSFVYATARDWARLGQLYLQDGVWEGERLLPEGWADYVRSPTAASDGQYGAQFWLNNEGAERPRFFPGVPENMFFFAGHEGQYVFIIPDKRMVIVRTGMSRNLPEGQSAMKAVTPLVEAIYESVGMPHGTAM</sequence>
<dbReference type="SUPFAM" id="SSF56601">
    <property type="entry name" value="beta-lactamase/transpeptidase-like"/>
    <property type="match status" value="1"/>
</dbReference>
<dbReference type="InterPro" id="IPR012338">
    <property type="entry name" value="Beta-lactam/transpept-like"/>
</dbReference>
<dbReference type="Proteomes" id="UP001214043">
    <property type="component" value="Chromosome"/>
</dbReference>